<name>A0ABQ1VR40_9BACL</name>
<dbReference type="SUPFAM" id="SSF51658">
    <property type="entry name" value="Xylose isomerase-like"/>
    <property type="match status" value="1"/>
</dbReference>
<protein>
    <submittedName>
        <fullName evidence="2">3-dehydroshikimate dehydratase</fullName>
    </submittedName>
</protein>
<evidence type="ECO:0000259" key="1">
    <source>
        <dbReference type="Pfam" id="PF01261"/>
    </source>
</evidence>
<dbReference type="InterPro" id="IPR050312">
    <property type="entry name" value="IolE/XylAMocC-like"/>
</dbReference>
<reference evidence="3" key="1">
    <citation type="journal article" date="2019" name="Int. J. Syst. Evol. Microbiol.">
        <title>The Global Catalogue of Microorganisms (GCM) 10K type strain sequencing project: providing services to taxonomists for standard genome sequencing and annotation.</title>
        <authorList>
            <consortium name="The Broad Institute Genomics Platform"/>
            <consortium name="The Broad Institute Genome Sequencing Center for Infectious Disease"/>
            <person name="Wu L."/>
            <person name="Ma J."/>
        </authorList>
    </citation>
    <scope>NUCLEOTIDE SEQUENCE [LARGE SCALE GENOMIC DNA]</scope>
    <source>
        <strain evidence="3">CGMCC 1.15420</strain>
    </source>
</reference>
<sequence length="286" mass="32285">MKYNLCTISFRHELVSFDHLIDFAGKAGFSGIELWGVHARALIDVSAAQTNPWIAKMKAQDLQIPMISDYVNLLDEEMQSGVLEGKVAEWLMLTKKFETKYIRIFAGHRGSGQVNEGEWRLCISRLGRLAELMELCGLVLVIETHPDTLADTLDSTLRLIHEVNHKALQINLDFLHMWEGGTDPVEAYQALKPWVAHFHMKNVSSKERLGQFSPDNVYSPSGSRDGMVPLGEGVVDYTRIISCLDEDEMKCTASIEWFGPQPFQYLSAEMDWIRTVSGRTSFEVSG</sequence>
<organism evidence="2 3">
    <name type="scientific">Paenibacillus aceti</name>
    <dbReference type="NCBI Taxonomy" id="1820010"/>
    <lineage>
        <taxon>Bacteria</taxon>
        <taxon>Bacillati</taxon>
        <taxon>Bacillota</taxon>
        <taxon>Bacilli</taxon>
        <taxon>Bacillales</taxon>
        <taxon>Paenibacillaceae</taxon>
        <taxon>Paenibacillus</taxon>
    </lineage>
</organism>
<dbReference type="InterPro" id="IPR036237">
    <property type="entry name" value="Xyl_isomerase-like_sf"/>
</dbReference>
<dbReference type="PANTHER" id="PTHR12110">
    <property type="entry name" value="HYDROXYPYRUVATE ISOMERASE"/>
    <property type="match status" value="1"/>
</dbReference>
<accession>A0ABQ1VR40</accession>
<dbReference type="PANTHER" id="PTHR12110:SF21">
    <property type="entry name" value="XYLOSE ISOMERASE-LIKE TIM BARREL DOMAIN-CONTAINING PROTEIN"/>
    <property type="match status" value="1"/>
</dbReference>
<dbReference type="InterPro" id="IPR013022">
    <property type="entry name" value="Xyl_isomerase-like_TIM-brl"/>
</dbReference>
<feature type="domain" description="Xylose isomerase-like TIM barrel" evidence="1">
    <location>
        <begin position="22"/>
        <end position="275"/>
    </location>
</feature>
<evidence type="ECO:0000313" key="2">
    <source>
        <dbReference type="EMBL" id="GGF90646.1"/>
    </source>
</evidence>
<gene>
    <name evidence="2" type="ORF">GCM10010913_10150</name>
</gene>
<dbReference type="Pfam" id="PF01261">
    <property type="entry name" value="AP_endonuc_2"/>
    <property type="match status" value="1"/>
</dbReference>
<keyword evidence="3" id="KW-1185">Reference proteome</keyword>
<dbReference type="RefSeq" id="WP_162944274.1">
    <property type="nucleotide sequence ID" value="NZ_BMIW01000005.1"/>
</dbReference>
<evidence type="ECO:0000313" key="3">
    <source>
        <dbReference type="Proteomes" id="UP000608420"/>
    </source>
</evidence>
<comment type="caution">
    <text evidence="2">The sequence shown here is derived from an EMBL/GenBank/DDBJ whole genome shotgun (WGS) entry which is preliminary data.</text>
</comment>
<dbReference type="Proteomes" id="UP000608420">
    <property type="component" value="Unassembled WGS sequence"/>
</dbReference>
<proteinExistence type="predicted"/>
<dbReference type="Gene3D" id="3.20.20.150">
    <property type="entry name" value="Divalent-metal-dependent TIM barrel enzymes"/>
    <property type="match status" value="1"/>
</dbReference>
<dbReference type="EMBL" id="BMIW01000005">
    <property type="protein sequence ID" value="GGF90646.1"/>
    <property type="molecule type" value="Genomic_DNA"/>
</dbReference>